<dbReference type="RefSeq" id="WP_026150110.1">
    <property type="nucleotide sequence ID" value="NZ_JAWMAJ010000193.1"/>
</dbReference>
<reference evidence="3 4" key="1">
    <citation type="submission" date="2023-10" db="EMBL/GenBank/DDBJ databases">
        <title>Characterization of rhizosphere-enriched actinobacteria from wheat plants lab-grown on chernevaya soil.</title>
        <authorList>
            <person name="Tikhonova E.N."/>
            <person name="Konopkin A."/>
            <person name="Kravchenko I.K."/>
        </authorList>
    </citation>
    <scope>NUCLEOTIDE SEQUENCE [LARGE SCALE GENOMIC DNA]</scope>
    <source>
        <strain evidence="3 4">RR29</strain>
    </source>
</reference>
<name>A0ABU4FMP2_9ACTN</name>
<evidence type="ECO:0000256" key="2">
    <source>
        <dbReference type="SAM" id="Phobius"/>
    </source>
</evidence>
<accession>A0ABU4FMP2</accession>
<organism evidence="3 4">
    <name type="scientific">Streptomyces prunicolor</name>
    <dbReference type="NCBI Taxonomy" id="67348"/>
    <lineage>
        <taxon>Bacteria</taxon>
        <taxon>Bacillati</taxon>
        <taxon>Actinomycetota</taxon>
        <taxon>Actinomycetes</taxon>
        <taxon>Kitasatosporales</taxon>
        <taxon>Streptomycetaceae</taxon>
        <taxon>Streptomyces</taxon>
    </lineage>
</organism>
<dbReference type="EMBL" id="JAWMAJ010000193">
    <property type="protein sequence ID" value="MDV7221860.1"/>
    <property type="molecule type" value="Genomic_DNA"/>
</dbReference>
<keyword evidence="2" id="KW-1133">Transmembrane helix</keyword>
<feature type="compositionally biased region" description="Low complexity" evidence="1">
    <location>
        <begin position="58"/>
        <end position="76"/>
    </location>
</feature>
<dbReference type="Proteomes" id="UP001187346">
    <property type="component" value="Unassembled WGS sequence"/>
</dbReference>
<comment type="caution">
    <text evidence="3">The sequence shown here is derived from an EMBL/GenBank/DDBJ whole genome shotgun (WGS) entry which is preliminary data.</text>
</comment>
<feature type="transmembrane region" description="Helical" evidence="2">
    <location>
        <begin position="91"/>
        <end position="110"/>
    </location>
</feature>
<sequence>MTTPPPQSPNPYAQGPNPYAQDQQPYGQPQTPAPHPAQAQAQAPYPPQAQAPYPPQGGYPQQPGQPGFPPQGAAPYAPVPPQPKRKFSFKMIRLAVVIVIAAGAAIFSYISGQHDPDTAKVGDCMHRGSTSDTDPKLEVVKCGDSKAQFIVLAKVSGNYSRTEADTKCAAAAKDFQYQYTQTGKGSDFLLCLKDYKK</sequence>
<evidence type="ECO:0000313" key="3">
    <source>
        <dbReference type="EMBL" id="MDV7221860.1"/>
    </source>
</evidence>
<keyword evidence="2" id="KW-0812">Transmembrane</keyword>
<evidence type="ECO:0000313" key="4">
    <source>
        <dbReference type="Proteomes" id="UP001187346"/>
    </source>
</evidence>
<keyword evidence="2" id="KW-0472">Membrane</keyword>
<protein>
    <submittedName>
        <fullName evidence="3">Uncharacterized protein</fullName>
    </submittedName>
</protein>
<evidence type="ECO:0000256" key="1">
    <source>
        <dbReference type="SAM" id="MobiDB-lite"/>
    </source>
</evidence>
<feature type="region of interest" description="Disordered" evidence="1">
    <location>
        <begin position="1"/>
        <end position="79"/>
    </location>
</feature>
<keyword evidence="4" id="KW-1185">Reference proteome</keyword>
<feature type="compositionally biased region" description="Pro residues" evidence="1">
    <location>
        <begin position="44"/>
        <end position="57"/>
    </location>
</feature>
<gene>
    <name evidence="3" type="ORF">R5A26_38600</name>
</gene>
<proteinExistence type="predicted"/>